<keyword evidence="3" id="KW-0223">Dioxygenase</keyword>
<dbReference type="PROSITE" id="PS51819">
    <property type="entry name" value="VOC"/>
    <property type="match status" value="2"/>
</dbReference>
<dbReference type="PANTHER" id="PTHR33993:SF10">
    <property type="entry name" value="CONSERVED PROTEIN"/>
    <property type="match status" value="1"/>
</dbReference>
<reference evidence="3 4" key="1">
    <citation type="submission" date="2017-02" db="EMBL/GenBank/DDBJ databases">
        <title>Complete genome sequences of Mycobacterium kansasii strains isolated from rhesus macaques.</title>
        <authorList>
            <person name="Panda A."/>
            <person name="Nagaraj S."/>
            <person name="Zhao X."/>
            <person name="Tettelin H."/>
            <person name="Detolla L.J."/>
        </authorList>
    </citation>
    <scope>NUCLEOTIDE SEQUENCE [LARGE SCALE GENOMIC DNA]</scope>
    <source>
        <strain evidence="3 4">11-3469</strain>
    </source>
</reference>
<dbReference type="Proteomes" id="UP000188532">
    <property type="component" value="Unassembled WGS sequence"/>
</dbReference>
<dbReference type="CDD" id="cd07247">
    <property type="entry name" value="SgaA_N_like"/>
    <property type="match status" value="2"/>
</dbReference>
<evidence type="ECO:0000313" key="4">
    <source>
        <dbReference type="Proteomes" id="UP000188532"/>
    </source>
</evidence>
<comment type="caution">
    <text evidence="3">The sequence shown here is derived from an EMBL/GenBank/DDBJ whole genome shotgun (WGS) entry which is preliminary data.</text>
</comment>
<dbReference type="InterPro" id="IPR052164">
    <property type="entry name" value="Anthracycline_SecMetBiosynth"/>
</dbReference>
<feature type="domain" description="VOC" evidence="2">
    <location>
        <begin position="26"/>
        <end position="140"/>
    </location>
</feature>
<sequence length="275" mass="29593">MTAVHTGETTRQGGHHAHPSRRAAGRPCWIDLTTSDVDRAQDFYATVFGWTFESAGPEYGGYVNAAKDGHPVAGLMANNPQWQSPDTWTIYFHTADVDATAAKVSAAGGSVCLDPMEVPAKGFMSLASDPTGAVFGLWQPLEHRGFEVIGEAGTPVWHQLTTRDHRAALDFYREVLGWRTEDISDTDEFRYTTAWFGDEQLLGVMDGAGCLPDGVPSNWTTFLGAHDVDKTLQLITDNGGAVVRAAEDTPYGRLAAATDPTGVAFNLSSLQTSVA</sequence>
<dbReference type="Pfam" id="PF00903">
    <property type="entry name" value="Glyoxalase"/>
    <property type="match status" value="2"/>
</dbReference>
<dbReference type="InterPro" id="IPR029068">
    <property type="entry name" value="Glyas_Bleomycin-R_OHBP_Dase"/>
</dbReference>
<dbReference type="GO" id="GO:0051213">
    <property type="term" value="F:dioxygenase activity"/>
    <property type="evidence" value="ECO:0007669"/>
    <property type="project" value="UniProtKB-KW"/>
</dbReference>
<name>A0A1V3X5Y8_MYCKA</name>
<gene>
    <name evidence="3" type="ORF">BZL29_4080</name>
</gene>
<keyword evidence="3" id="KW-0560">Oxidoreductase</keyword>
<dbReference type="AlphaFoldDB" id="A0A1V3X5Y8"/>
<proteinExistence type="predicted"/>
<organism evidence="3 4">
    <name type="scientific">Mycobacterium kansasii</name>
    <dbReference type="NCBI Taxonomy" id="1768"/>
    <lineage>
        <taxon>Bacteria</taxon>
        <taxon>Bacillati</taxon>
        <taxon>Actinomycetota</taxon>
        <taxon>Actinomycetes</taxon>
        <taxon>Mycobacteriales</taxon>
        <taxon>Mycobacteriaceae</taxon>
        <taxon>Mycobacterium</taxon>
    </lineage>
</organism>
<feature type="compositionally biased region" description="Basic residues" evidence="1">
    <location>
        <begin position="13"/>
        <end position="23"/>
    </location>
</feature>
<dbReference type="InterPro" id="IPR004360">
    <property type="entry name" value="Glyas_Fos-R_dOase_dom"/>
</dbReference>
<dbReference type="PANTHER" id="PTHR33993">
    <property type="entry name" value="GLYOXALASE-RELATED"/>
    <property type="match status" value="1"/>
</dbReference>
<evidence type="ECO:0000256" key="1">
    <source>
        <dbReference type="SAM" id="MobiDB-lite"/>
    </source>
</evidence>
<dbReference type="STRING" id="1768.B1T50_09365"/>
<evidence type="ECO:0000313" key="3">
    <source>
        <dbReference type="EMBL" id="OOK74575.1"/>
    </source>
</evidence>
<evidence type="ECO:0000259" key="2">
    <source>
        <dbReference type="PROSITE" id="PS51819"/>
    </source>
</evidence>
<dbReference type="EMBL" id="MVBN01000004">
    <property type="protein sequence ID" value="OOK74575.1"/>
    <property type="molecule type" value="Genomic_DNA"/>
</dbReference>
<feature type="domain" description="VOC" evidence="2">
    <location>
        <begin position="154"/>
        <end position="270"/>
    </location>
</feature>
<dbReference type="Gene3D" id="3.10.180.10">
    <property type="entry name" value="2,3-Dihydroxybiphenyl 1,2-Dioxygenase, domain 1"/>
    <property type="match status" value="2"/>
</dbReference>
<accession>A0A1V3X5Y8</accession>
<protein>
    <submittedName>
        <fullName evidence="3">Glyoxalase/Bleomycin resistance /Dioxygenase superfamily protein</fullName>
    </submittedName>
</protein>
<dbReference type="InterPro" id="IPR037523">
    <property type="entry name" value="VOC_core"/>
</dbReference>
<dbReference type="SUPFAM" id="SSF54593">
    <property type="entry name" value="Glyoxalase/Bleomycin resistance protein/Dihydroxybiphenyl dioxygenase"/>
    <property type="match status" value="2"/>
</dbReference>
<feature type="region of interest" description="Disordered" evidence="1">
    <location>
        <begin position="1"/>
        <end position="23"/>
    </location>
</feature>